<reference evidence="1" key="1">
    <citation type="submission" date="2017-05" db="EMBL/GenBank/DDBJ databases">
        <authorList>
            <person name="Varghese N."/>
            <person name="Submissions S."/>
        </authorList>
    </citation>
    <scope>NUCLEOTIDE SEQUENCE</scope>
    <source>
        <strain evidence="1">Su22</strain>
    </source>
</reference>
<organism evidence="1 2">
    <name type="scientific">Anoxynatronum buryatiense</name>
    <dbReference type="NCBI Taxonomy" id="489973"/>
    <lineage>
        <taxon>Bacteria</taxon>
        <taxon>Bacillati</taxon>
        <taxon>Bacillota</taxon>
        <taxon>Clostridia</taxon>
        <taxon>Eubacteriales</taxon>
        <taxon>Clostridiaceae</taxon>
        <taxon>Anoxynatronum</taxon>
    </lineage>
</organism>
<dbReference type="InterPro" id="IPR005883">
    <property type="entry name" value="PilM"/>
</dbReference>
<dbReference type="RefSeq" id="WP_283408541.1">
    <property type="nucleotide sequence ID" value="NZ_FXUF01000003.1"/>
</dbReference>
<dbReference type="Gene3D" id="3.30.1490.300">
    <property type="match status" value="1"/>
</dbReference>
<evidence type="ECO:0000313" key="2">
    <source>
        <dbReference type="Proteomes" id="UP001158066"/>
    </source>
</evidence>
<dbReference type="InterPro" id="IPR050696">
    <property type="entry name" value="FtsA/MreB"/>
</dbReference>
<gene>
    <name evidence="1" type="ORF">SAMN06296020_103278</name>
</gene>
<dbReference type="Gene3D" id="3.30.420.40">
    <property type="match status" value="2"/>
</dbReference>
<keyword evidence="2" id="KW-1185">Reference proteome</keyword>
<dbReference type="EMBL" id="FXUF01000003">
    <property type="protein sequence ID" value="SMP48778.1"/>
    <property type="molecule type" value="Genomic_DNA"/>
</dbReference>
<evidence type="ECO:0000313" key="1">
    <source>
        <dbReference type="EMBL" id="SMP48778.1"/>
    </source>
</evidence>
<dbReference type="NCBIfam" id="TIGR01175">
    <property type="entry name" value="pilM"/>
    <property type="match status" value="1"/>
</dbReference>
<dbReference type="InterPro" id="IPR043129">
    <property type="entry name" value="ATPase_NBD"/>
</dbReference>
<dbReference type="Pfam" id="PF11104">
    <property type="entry name" value="PilM_2"/>
    <property type="match status" value="1"/>
</dbReference>
<dbReference type="Proteomes" id="UP001158066">
    <property type="component" value="Unassembled WGS sequence"/>
</dbReference>
<name>A0AA46AIG8_9CLOT</name>
<dbReference type="SUPFAM" id="SSF53067">
    <property type="entry name" value="Actin-like ATPase domain"/>
    <property type="match status" value="2"/>
</dbReference>
<comment type="caution">
    <text evidence="1">The sequence shown here is derived from an EMBL/GenBank/DDBJ whole genome shotgun (WGS) entry which is preliminary data.</text>
</comment>
<dbReference type="AlphaFoldDB" id="A0AA46AIG8"/>
<dbReference type="PANTHER" id="PTHR32432">
    <property type="entry name" value="CELL DIVISION PROTEIN FTSA-RELATED"/>
    <property type="match status" value="1"/>
</dbReference>
<sequence>MNRHKGLKLAGKEVISLDIGQHSIQMVVGKPNTGSIDVKHAISLRTPKGCYEKGRITDMETLKTSIGTTLDSLKIRTKTALCVVESNEIITREVLLPAAEEEQIEKMLAFEIQQYMPIELSDYMVQSKVLEEVMENGVAKSRVLVTAVPKDLSRSYFELIKSLNLHPTVFDIESNALDKLISSNFLVNGDSSIKDHAIAVLDIGYSHLNVIVFEKGHYKFNRFIGQGSQSIDQNLVSFMDVSFDEAEKMKSDIAHLNKEFELPDEFIDPVDPQAQKMRVLNIVRNTVDSWVDDIDRIFKYYTTRGMGNTIEQIYLYGGSSQLKGLDAYLQDAFGIPTSCISSLTNVNISQYTGEAALGSYINALGTMIRR</sequence>
<protein>
    <submittedName>
        <fullName evidence="1">Type IV pilus assembly protein PilM</fullName>
    </submittedName>
</protein>
<dbReference type="CDD" id="cd24049">
    <property type="entry name" value="ASKHA_NBD_PilM"/>
    <property type="match status" value="1"/>
</dbReference>
<dbReference type="PIRSF" id="PIRSF019169">
    <property type="entry name" value="PilM"/>
    <property type="match status" value="1"/>
</dbReference>
<accession>A0AA46AIG8</accession>
<proteinExistence type="predicted"/>
<dbReference type="PANTHER" id="PTHR32432:SF3">
    <property type="entry name" value="ETHANOLAMINE UTILIZATION PROTEIN EUTJ"/>
    <property type="match status" value="1"/>
</dbReference>